<reference evidence="2 3" key="1">
    <citation type="submission" date="2019-03" db="EMBL/GenBank/DDBJ databases">
        <title>Genomic Encyclopedia of Type Strains, Phase IV (KMG-IV): sequencing the most valuable type-strain genomes for metagenomic binning, comparative biology and taxonomic classification.</title>
        <authorList>
            <person name="Goeker M."/>
        </authorList>
    </citation>
    <scope>NUCLEOTIDE SEQUENCE [LARGE SCALE GENOMIC DNA]</scope>
    <source>
        <strain evidence="2 3">DSM 104836</strain>
    </source>
</reference>
<evidence type="ECO:0000313" key="2">
    <source>
        <dbReference type="EMBL" id="TCS65743.1"/>
    </source>
</evidence>
<evidence type="ECO:0000256" key="1">
    <source>
        <dbReference type="SAM" id="MobiDB-lite"/>
    </source>
</evidence>
<dbReference type="AlphaFoldDB" id="A0A4R3JK73"/>
<feature type="compositionally biased region" description="Low complexity" evidence="1">
    <location>
        <begin position="86"/>
        <end position="101"/>
    </location>
</feature>
<accession>A0A4R3JK73</accession>
<sequence length="235" mass="24476">MRFLLGGAALAALVACTPPIPDSGAGVGLDNYTTYEERLQRDAALENSTVSDVSVQTSTPNSQPDAIDAARAALSDDDGAAANSGQVPVNASPANAPPQVVTNSVGISDENDFNAVSDERSIESDAALIARNRAQYEVIQPTALPTRSGASGPNIVAYALQTTNPKGAQLYKRFGLNSQAKFQRNCASYASADLAQEDFLALGGPEKDRKGLDPDGDGFACAWDPAPFRKVRSGS</sequence>
<dbReference type="Proteomes" id="UP000295696">
    <property type="component" value="Unassembled WGS sequence"/>
</dbReference>
<dbReference type="OrthoDB" id="7951357at2"/>
<dbReference type="PROSITE" id="PS51257">
    <property type="entry name" value="PROKAR_LIPOPROTEIN"/>
    <property type="match status" value="1"/>
</dbReference>
<organism evidence="2 3">
    <name type="scientific">Primorskyibacter sedentarius</name>
    <dbReference type="NCBI Taxonomy" id="745311"/>
    <lineage>
        <taxon>Bacteria</taxon>
        <taxon>Pseudomonadati</taxon>
        <taxon>Pseudomonadota</taxon>
        <taxon>Alphaproteobacteria</taxon>
        <taxon>Rhodobacterales</taxon>
        <taxon>Roseobacteraceae</taxon>
        <taxon>Primorskyibacter</taxon>
    </lineage>
</organism>
<name>A0A4R3JK73_9RHOB</name>
<proteinExistence type="predicted"/>
<evidence type="ECO:0008006" key="4">
    <source>
        <dbReference type="Google" id="ProtNLM"/>
    </source>
</evidence>
<protein>
    <recommendedName>
        <fullName evidence="4">Excalibur calcium-binding domain-containing protein</fullName>
    </recommendedName>
</protein>
<gene>
    <name evidence="2" type="ORF">EDD52_103160</name>
</gene>
<evidence type="ECO:0000313" key="3">
    <source>
        <dbReference type="Proteomes" id="UP000295696"/>
    </source>
</evidence>
<feature type="region of interest" description="Disordered" evidence="1">
    <location>
        <begin position="77"/>
        <end position="105"/>
    </location>
</feature>
<comment type="caution">
    <text evidence="2">The sequence shown here is derived from an EMBL/GenBank/DDBJ whole genome shotgun (WGS) entry which is preliminary data.</text>
</comment>
<dbReference type="EMBL" id="SLZU01000003">
    <property type="protein sequence ID" value="TCS65743.1"/>
    <property type="molecule type" value="Genomic_DNA"/>
</dbReference>
<keyword evidence="3" id="KW-1185">Reference proteome</keyword>
<dbReference type="RefSeq" id="WP_132243267.1">
    <property type="nucleotide sequence ID" value="NZ_CBDUOC010000001.1"/>
</dbReference>